<dbReference type="AlphaFoldDB" id="A0A8T2SEJ6"/>
<sequence length="200" mass="23022">MGHFHILKKRPVCSSMGLMWWLGLSRRRRRCYMRVLRDEDHDSLYPLARHDSRCSASPRSKAKKNTKYSHGKKNEEIFKQRMMTTDAFAQVAMDDFLSREGLQDSKRKESVTSFQENEDQSLRVVPSSSLRLLRAVQNKVSGLEWQNSASHAAVQKFLSGPSQVVDEEDLYHQQCRELLRKLSARRYACSAGSACFSSCV</sequence>
<evidence type="ECO:0000256" key="1">
    <source>
        <dbReference type="SAM" id="MobiDB-lite"/>
    </source>
</evidence>
<accession>A0A8T2SEJ6</accession>
<feature type="compositionally biased region" description="Basic residues" evidence="1">
    <location>
        <begin position="60"/>
        <end position="70"/>
    </location>
</feature>
<dbReference type="Proteomes" id="UP000825935">
    <property type="component" value="Chromosome 21"/>
</dbReference>
<reference evidence="2" key="1">
    <citation type="submission" date="2021-08" db="EMBL/GenBank/DDBJ databases">
        <title>WGS assembly of Ceratopteris richardii.</title>
        <authorList>
            <person name="Marchant D.B."/>
            <person name="Chen G."/>
            <person name="Jenkins J."/>
            <person name="Shu S."/>
            <person name="Leebens-Mack J."/>
            <person name="Grimwood J."/>
            <person name="Schmutz J."/>
            <person name="Soltis P."/>
            <person name="Soltis D."/>
            <person name="Chen Z.-H."/>
        </authorList>
    </citation>
    <scope>NUCLEOTIDE SEQUENCE</scope>
    <source>
        <strain evidence="2">Whitten #5841</strain>
        <tissue evidence="2">Leaf</tissue>
    </source>
</reference>
<gene>
    <name evidence="2" type="ORF">KP509_21G071700</name>
</gene>
<dbReference type="EMBL" id="CM035426">
    <property type="protein sequence ID" value="KAH7315942.1"/>
    <property type="molecule type" value="Genomic_DNA"/>
</dbReference>
<evidence type="ECO:0000313" key="3">
    <source>
        <dbReference type="Proteomes" id="UP000825935"/>
    </source>
</evidence>
<organism evidence="2 3">
    <name type="scientific">Ceratopteris richardii</name>
    <name type="common">Triangle waterfern</name>
    <dbReference type="NCBI Taxonomy" id="49495"/>
    <lineage>
        <taxon>Eukaryota</taxon>
        <taxon>Viridiplantae</taxon>
        <taxon>Streptophyta</taxon>
        <taxon>Embryophyta</taxon>
        <taxon>Tracheophyta</taxon>
        <taxon>Polypodiopsida</taxon>
        <taxon>Polypodiidae</taxon>
        <taxon>Polypodiales</taxon>
        <taxon>Pteridineae</taxon>
        <taxon>Pteridaceae</taxon>
        <taxon>Parkerioideae</taxon>
        <taxon>Ceratopteris</taxon>
    </lineage>
</organism>
<comment type="caution">
    <text evidence="2">The sequence shown here is derived from an EMBL/GenBank/DDBJ whole genome shotgun (WGS) entry which is preliminary data.</text>
</comment>
<keyword evidence="3" id="KW-1185">Reference proteome</keyword>
<evidence type="ECO:0000313" key="2">
    <source>
        <dbReference type="EMBL" id="KAH7315942.1"/>
    </source>
</evidence>
<proteinExistence type="predicted"/>
<protein>
    <submittedName>
        <fullName evidence="2">Uncharacterized protein</fullName>
    </submittedName>
</protein>
<dbReference type="OrthoDB" id="1961649at2759"/>
<name>A0A8T2SEJ6_CERRI</name>
<feature type="region of interest" description="Disordered" evidence="1">
    <location>
        <begin position="50"/>
        <end position="70"/>
    </location>
</feature>